<dbReference type="PANTHER" id="PTHR32309:SF13">
    <property type="entry name" value="FERRIC ENTEROBACTIN TRANSPORT PROTEIN FEPE"/>
    <property type="match status" value="1"/>
</dbReference>
<dbReference type="InterPro" id="IPR027417">
    <property type="entry name" value="P-loop_NTPase"/>
</dbReference>
<keyword evidence="9" id="KW-0175">Coiled coil</keyword>
<comment type="catalytic activity">
    <reaction evidence="8">
        <text>L-tyrosyl-[protein] + ATP = O-phospho-L-tyrosyl-[protein] + ADP + H(+)</text>
        <dbReference type="Rhea" id="RHEA:10596"/>
        <dbReference type="Rhea" id="RHEA-COMP:10136"/>
        <dbReference type="Rhea" id="RHEA-COMP:20101"/>
        <dbReference type="ChEBI" id="CHEBI:15378"/>
        <dbReference type="ChEBI" id="CHEBI:30616"/>
        <dbReference type="ChEBI" id="CHEBI:46858"/>
        <dbReference type="ChEBI" id="CHEBI:61978"/>
        <dbReference type="ChEBI" id="CHEBI:456216"/>
        <dbReference type="EC" id="2.7.10.2"/>
    </reaction>
</comment>
<dbReference type="Pfam" id="PF13614">
    <property type="entry name" value="AAA_31"/>
    <property type="match status" value="1"/>
</dbReference>
<dbReference type="GO" id="GO:0005886">
    <property type="term" value="C:plasma membrane"/>
    <property type="evidence" value="ECO:0007669"/>
    <property type="project" value="TreeGrafter"/>
</dbReference>
<evidence type="ECO:0000313" key="12">
    <source>
        <dbReference type="EMBL" id="CUR30832.1"/>
    </source>
</evidence>
<dbReference type="Proteomes" id="UP000184315">
    <property type="component" value="Unassembled WGS sequence"/>
</dbReference>
<dbReference type="Gene3D" id="3.40.50.300">
    <property type="entry name" value="P-loop containing nucleotide triphosphate hydrolases"/>
    <property type="match status" value="1"/>
</dbReference>
<evidence type="ECO:0000256" key="10">
    <source>
        <dbReference type="SAM" id="Phobius"/>
    </source>
</evidence>
<keyword evidence="10" id="KW-0472">Membrane</keyword>
<dbReference type="EMBL" id="CZDF01000132">
    <property type="protein sequence ID" value="CUR30832.1"/>
    <property type="molecule type" value="Genomic_DNA"/>
</dbReference>
<dbReference type="PANTHER" id="PTHR32309">
    <property type="entry name" value="TYROSINE-PROTEIN KINASE"/>
    <property type="match status" value="1"/>
</dbReference>
<comment type="similarity">
    <text evidence="1">Belongs to the CpsD/CapB family.</text>
</comment>
<dbReference type="InterPro" id="IPR005702">
    <property type="entry name" value="Wzc-like_C"/>
</dbReference>
<keyword evidence="13" id="KW-1185">Reference proteome</keyword>
<dbReference type="InterPro" id="IPR025669">
    <property type="entry name" value="AAA_dom"/>
</dbReference>
<feature type="coiled-coil region" evidence="9">
    <location>
        <begin position="237"/>
        <end position="264"/>
    </location>
</feature>
<dbReference type="CDD" id="cd05387">
    <property type="entry name" value="BY-kinase"/>
    <property type="match status" value="1"/>
</dbReference>
<dbReference type="EC" id="2.7.10.2" evidence="2"/>
<sequence>MSQDIQVFEDSQQIIEPKKKSPGIRPVLRTLQRRVVLIIGTAGITTLVGLSLMGGEAPPVYKGNFQLLVEPATSEQQLADPLTLTRSEGQPSDKFFSLDYPTQIRILTSPEILNNITQQIQVRYPKFKVEDLTDKLQLERVSNGSGIKDETKILEISYEGKNTDEILFVLQKTADKYLKYSLDERKTRISQGVEFIDEQLPLLQKRVAEDRGKLQKIQQQYELLDPMVRGQTLYEQIRTLETQSQDVDRQLQELRALYQHLQTQLSFSPDEAVAASALSESPFRKQVLDALMTVETQIAIQSATFSANSPEVQQLKEQQANLLKLLEQENQKILGEKTSKLQNNSSVMAFQTSIRQKLIGQLVDTDNQIKSLEVRLKGLNNALNTLTREAQLFPGVAREYNEIQQQLDLTNKRLNLFLDEREKLRIEAAQTNIPWEMISKPKILSDSQGIPIGSEPGSPAKKLILILGGGLALGIGLSLLLERLRNIFYTSQDIEDIISFPLLGKIPQHNNFFMVSHLPLENNLGSSGLTKSHRRALEKMTQFLRAFDDTYANLRFLYADSLIRSIGICSAESKDGKSTIALHLAQTMAHMGQQVLLVDANLRYPQLHAVLGVSNQKGLSDLLTEKATPNAVIQRTSLSENLFILTAGVPYANTFKLLASDQMRHVVESLQETYDLVIYDTPELHGYNDAIFLAEYLDSLILVTAIHKTRKTVFRKILDKLDTYRMPCIGVIANHLQLNSSITYPFYLTQSLNSTESVLVNDSVISNQYNS</sequence>
<keyword evidence="6" id="KW-0067">ATP-binding</keyword>
<protein>
    <recommendedName>
        <fullName evidence="2">non-specific protein-tyrosine kinase</fullName>
        <ecNumber evidence="2">2.7.10.2</ecNumber>
    </recommendedName>
</protein>
<keyword evidence="4" id="KW-0547">Nucleotide-binding</keyword>
<feature type="transmembrane region" description="Helical" evidence="10">
    <location>
        <begin position="35"/>
        <end position="54"/>
    </location>
</feature>
<dbReference type="GO" id="GO:0004715">
    <property type="term" value="F:non-membrane spanning protein tyrosine kinase activity"/>
    <property type="evidence" value="ECO:0007669"/>
    <property type="project" value="UniProtKB-EC"/>
</dbReference>
<keyword evidence="10" id="KW-1133">Transmembrane helix</keyword>
<evidence type="ECO:0000313" key="13">
    <source>
        <dbReference type="Proteomes" id="UP000184315"/>
    </source>
</evidence>
<evidence type="ECO:0000256" key="7">
    <source>
        <dbReference type="ARBA" id="ARBA00023137"/>
    </source>
</evidence>
<organism evidence="12 13">
    <name type="scientific">Planktothrix tepida PCC 9214</name>
    <dbReference type="NCBI Taxonomy" id="671072"/>
    <lineage>
        <taxon>Bacteria</taxon>
        <taxon>Bacillati</taxon>
        <taxon>Cyanobacteriota</taxon>
        <taxon>Cyanophyceae</taxon>
        <taxon>Oscillatoriophycideae</taxon>
        <taxon>Oscillatoriales</taxon>
        <taxon>Microcoleaceae</taxon>
        <taxon>Planktothrix</taxon>
    </lineage>
</organism>
<keyword evidence="10" id="KW-0812">Transmembrane</keyword>
<name>A0A1J1LEF4_9CYAN</name>
<dbReference type="STRING" id="671072.PL9214290423"/>
<keyword evidence="5" id="KW-0418">Kinase</keyword>
<evidence type="ECO:0000256" key="9">
    <source>
        <dbReference type="SAM" id="Coils"/>
    </source>
</evidence>
<dbReference type="AlphaFoldDB" id="A0A1J1LEF4"/>
<evidence type="ECO:0000256" key="8">
    <source>
        <dbReference type="ARBA" id="ARBA00051245"/>
    </source>
</evidence>
<evidence type="ECO:0000256" key="2">
    <source>
        <dbReference type="ARBA" id="ARBA00011903"/>
    </source>
</evidence>
<evidence type="ECO:0000256" key="4">
    <source>
        <dbReference type="ARBA" id="ARBA00022741"/>
    </source>
</evidence>
<dbReference type="OrthoDB" id="580971at2"/>
<gene>
    <name evidence="12" type="ORF">PL9214290423</name>
</gene>
<accession>A0A1J1LEF4</accession>
<dbReference type="GO" id="GO:0005524">
    <property type="term" value="F:ATP binding"/>
    <property type="evidence" value="ECO:0007669"/>
    <property type="project" value="UniProtKB-KW"/>
</dbReference>
<dbReference type="SUPFAM" id="SSF52540">
    <property type="entry name" value="P-loop containing nucleoside triphosphate hydrolases"/>
    <property type="match status" value="1"/>
</dbReference>
<keyword evidence="3" id="KW-0808">Transferase</keyword>
<keyword evidence="7" id="KW-0829">Tyrosine-protein kinase</keyword>
<dbReference type="InterPro" id="IPR050445">
    <property type="entry name" value="Bact_polysacc_biosynth/exp"/>
</dbReference>
<evidence type="ECO:0000256" key="6">
    <source>
        <dbReference type="ARBA" id="ARBA00022840"/>
    </source>
</evidence>
<reference evidence="13" key="1">
    <citation type="submission" date="2015-10" db="EMBL/GenBank/DDBJ databases">
        <authorList>
            <person name="Regsiter A."/>
            <person name="william w."/>
        </authorList>
    </citation>
    <scope>NUCLEOTIDE SEQUENCE [LARGE SCALE GENOMIC DNA]</scope>
</reference>
<feature type="coiled-coil region" evidence="9">
    <location>
        <begin position="362"/>
        <end position="389"/>
    </location>
</feature>
<feature type="domain" description="AAA" evidence="11">
    <location>
        <begin position="576"/>
        <end position="691"/>
    </location>
</feature>
<evidence type="ECO:0000256" key="5">
    <source>
        <dbReference type="ARBA" id="ARBA00022777"/>
    </source>
</evidence>
<dbReference type="NCBIfam" id="TIGR01007">
    <property type="entry name" value="eps_fam"/>
    <property type="match status" value="1"/>
</dbReference>
<evidence type="ECO:0000256" key="3">
    <source>
        <dbReference type="ARBA" id="ARBA00022679"/>
    </source>
</evidence>
<dbReference type="RefSeq" id="WP_072717793.1">
    <property type="nucleotide sequence ID" value="NZ_LN889782.1"/>
</dbReference>
<proteinExistence type="inferred from homology"/>
<evidence type="ECO:0000259" key="11">
    <source>
        <dbReference type="Pfam" id="PF13614"/>
    </source>
</evidence>
<evidence type="ECO:0000256" key="1">
    <source>
        <dbReference type="ARBA" id="ARBA00007316"/>
    </source>
</evidence>